<dbReference type="KEGG" id="pseg:D3H65_23295"/>
<evidence type="ECO:0000256" key="1">
    <source>
        <dbReference type="SAM" id="SignalP"/>
    </source>
</evidence>
<sequence length="147" mass="15205">MKKSLFFLLLITSLGSLTTEAQLTLPKTGKANIGSLLTQFAGALKPTSFLGSWAGGGKTDWLSAASKVTDAGGLGKSISSLAGFIKPDMFKSGFDVAGLLKTANTVKTLSNATGLLKNLEGGLKPEAFTSGWAAKRPGWLSALNLIK</sequence>
<feature type="signal peptide" evidence="1">
    <location>
        <begin position="1"/>
        <end position="21"/>
    </location>
</feature>
<dbReference type="OrthoDB" id="663058at2"/>
<evidence type="ECO:0008006" key="4">
    <source>
        <dbReference type="Google" id="ProtNLM"/>
    </source>
</evidence>
<reference evidence="2 3" key="1">
    <citation type="submission" date="2018-09" db="EMBL/GenBank/DDBJ databases">
        <title>Genome sequencing of strain 6GH32-13.</title>
        <authorList>
            <person name="Weon H.-Y."/>
            <person name="Heo J."/>
            <person name="Kwon S.-W."/>
        </authorList>
    </citation>
    <scope>NUCLEOTIDE SEQUENCE [LARGE SCALE GENOMIC DNA]</scope>
    <source>
        <strain evidence="2 3">5GH32-13</strain>
    </source>
</reference>
<gene>
    <name evidence="2" type="ORF">D3H65_23295</name>
</gene>
<keyword evidence="3" id="KW-1185">Reference proteome</keyword>
<keyword evidence="1" id="KW-0732">Signal</keyword>
<proteinExistence type="predicted"/>
<dbReference type="Proteomes" id="UP000263900">
    <property type="component" value="Chromosome"/>
</dbReference>
<dbReference type="RefSeq" id="WP_119052617.1">
    <property type="nucleotide sequence ID" value="NZ_CP032157.1"/>
</dbReference>
<accession>A0A3B7MUJ1</accession>
<feature type="chain" id="PRO_5017738210" description="DUF937 domain-containing protein" evidence="1">
    <location>
        <begin position="22"/>
        <end position="147"/>
    </location>
</feature>
<dbReference type="AlphaFoldDB" id="A0A3B7MUJ1"/>
<dbReference type="EMBL" id="CP032157">
    <property type="protein sequence ID" value="AXY76740.1"/>
    <property type="molecule type" value="Genomic_DNA"/>
</dbReference>
<evidence type="ECO:0000313" key="3">
    <source>
        <dbReference type="Proteomes" id="UP000263900"/>
    </source>
</evidence>
<organism evidence="2 3">
    <name type="scientific">Paraflavitalea soli</name>
    <dbReference type="NCBI Taxonomy" id="2315862"/>
    <lineage>
        <taxon>Bacteria</taxon>
        <taxon>Pseudomonadati</taxon>
        <taxon>Bacteroidota</taxon>
        <taxon>Chitinophagia</taxon>
        <taxon>Chitinophagales</taxon>
        <taxon>Chitinophagaceae</taxon>
        <taxon>Paraflavitalea</taxon>
    </lineage>
</organism>
<evidence type="ECO:0000313" key="2">
    <source>
        <dbReference type="EMBL" id="AXY76740.1"/>
    </source>
</evidence>
<protein>
    <recommendedName>
        <fullName evidence="4">DUF937 domain-containing protein</fullName>
    </recommendedName>
</protein>
<name>A0A3B7MUJ1_9BACT</name>